<organism evidence="1">
    <name type="scientific">Anguilla anguilla</name>
    <name type="common">European freshwater eel</name>
    <name type="synonym">Muraena anguilla</name>
    <dbReference type="NCBI Taxonomy" id="7936"/>
    <lineage>
        <taxon>Eukaryota</taxon>
        <taxon>Metazoa</taxon>
        <taxon>Chordata</taxon>
        <taxon>Craniata</taxon>
        <taxon>Vertebrata</taxon>
        <taxon>Euteleostomi</taxon>
        <taxon>Actinopterygii</taxon>
        <taxon>Neopterygii</taxon>
        <taxon>Teleostei</taxon>
        <taxon>Anguilliformes</taxon>
        <taxon>Anguillidae</taxon>
        <taxon>Anguilla</taxon>
    </lineage>
</organism>
<name>A0A0E9PH48_ANGAN</name>
<proteinExistence type="predicted"/>
<evidence type="ECO:0000313" key="1">
    <source>
        <dbReference type="EMBL" id="JAH03385.1"/>
    </source>
</evidence>
<dbReference type="EMBL" id="GBXM01105192">
    <property type="protein sequence ID" value="JAH03385.1"/>
    <property type="molecule type" value="Transcribed_RNA"/>
</dbReference>
<reference evidence="1" key="1">
    <citation type="submission" date="2014-11" db="EMBL/GenBank/DDBJ databases">
        <authorList>
            <person name="Amaro Gonzalez C."/>
        </authorList>
    </citation>
    <scope>NUCLEOTIDE SEQUENCE</scope>
</reference>
<sequence>MNKILKCLLWAVLTVNRCNSVHC</sequence>
<protein>
    <submittedName>
        <fullName evidence="1">Uncharacterized protein</fullName>
    </submittedName>
</protein>
<reference evidence="1" key="2">
    <citation type="journal article" date="2015" name="Fish Shellfish Immunol.">
        <title>Early steps in the European eel (Anguilla anguilla)-Vibrio vulnificus interaction in the gills: Role of the RtxA13 toxin.</title>
        <authorList>
            <person name="Callol A."/>
            <person name="Pajuelo D."/>
            <person name="Ebbesson L."/>
            <person name="Teles M."/>
            <person name="MacKenzie S."/>
            <person name="Amaro C."/>
        </authorList>
    </citation>
    <scope>NUCLEOTIDE SEQUENCE</scope>
</reference>
<dbReference type="AlphaFoldDB" id="A0A0E9PH48"/>
<accession>A0A0E9PH48</accession>